<evidence type="ECO:0000256" key="7">
    <source>
        <dbReference type="ARBA" id="ARBA00023295"/>
    </source>
</evidence>
<keyword evidence="7" id="KW-0326">Glycosidase</keyword>
<accession>A0ABX1X3A4</accession>
<evidence type="ECO:0000313" key="10">
    <source>
        <dbReference type="EMBL" id="NOU62875.1"/>
    </source>
</evidence>
<dbReference type="Pfam" id="PF02449">
    <property type="entry name" value="Glyco_hydro_42"/>
    <property type="match status" value="1"/>
</dbReference>
<dbReference type="RefSeq" id="WP_171628687.1">
    <property type="nucleotide sequence ID" value="NZ_WHNY01000005.1"/>
</dbReference>
<protein>
    <recommendedName>
        <fullName evidence="3">beta-galactosidase</fullName>
        <ecNumber evidence="3">3.2.1.23</ecNumber>
    </recommendedName>
</protein>
<dbReference type="Gene3D" id="3.20.20.80">
    <property type="entry name" value="Glycosidases"/>
    <property type="match status" value="1"/>
</dbReference>
<organism evidence="10 11">
    <name type="scientific">Paenibacillus plantarum</name>
    <dbReference type="NCBI Taxonomy" id="2654975"/>
    <lineage>
        <taxon>Bacteria</taxon>
        <taxon>Bacillati</taxon>
        <taxon>Bacillota</taxon>
        <taxon>Bacilli</taxon>
        <taxon>Bacillales</taxon>
        <taxon>Paenibacillaceae</taxon>
        <taxon>Paenibacillus</taxon>
    </lineage>
</organism>
<gene>
    <name evidence="10" type="ORF">GC096_02290</name>
</gene>
<keyword evidence="5" id="KW-0378">Hydrolase</keyword>
<dbReference type="EMBL" id="WHNY01000005">
    <property type="protein sequence ID" value="NOU62875.1"/>
    <property type="molecule type" value="Genomic_DNA"/>
</dbReference>
<evidence type="ECO:0000259" key="9">
    <source>
        <dbReference type="Pfam" id="PF08532"/>
    </source>
</evidence>
<keyword evidence="6" id="KW-0862">Zinc</keyword>
<keyword evidence="11" id="KW-1185">Reference proteome</keyword>
<evidence type="ECO:0000313" key="11">
    <source>
        <dbReference type="Proteomes" id="UP000653578"/>
    </source>
</evidence>
<evidence type="ECO:0000256" key="3">
    <source>
        <dbReference type="ARBA" id="ARBA00012756"/>
    </source>
</evidence>
<name>A0ABX1X3A4_9BACL</name>
<dbReference type="CDD" id="cd03143">
    <property type="entry name" value="A4_beta-galactosidase_middle_domain"/>
    <property type="match status" value="1"/>
</dbReference>
<dbReference type="SUPFAM" id="SSF52317">
    <property type="entry name" value="Class I glutamine amidotransferase-like"/>
    <property type="match status" value="1"/>
</dbReference>
<evidence type="ECO:0000256" key="2">
    <source>
        <dbReference type="ARBA" id="ARBA00005940"/>
    </source>
</evidence>
<comment type="catalytic activity">
    <reaction evidence="1">
        <text>Hydrolysis of terminal non-reducing beta-D-galactose residues in beta-D-galactosides.</text>
        <dbReference type="EC" id="3.2.1.23"/>
    </reaction>
</comment>
<dbReference type="InterPro" id="IPR003476">
    <property type="entry name" value="Glyco_hydro_42"/>
</dbReference>
<evidence type="ECO:0000256" key="1">
    <source>
        <dbReference type="ARBA" id="ARBA00001412"/>
    </source>
</evidence>
<reference evidence="10 11" key="1">
    <citation type="submission" date="2019-10" db="EMBL/GenBank/DDBJ databases">
        <title>Description of Paenibacillus humi sp. nov.</title>
        <authorList>
            <person name="Carlier A."/>
            <person name="Qi S."/>
        </authorList>
    </citation>
    <scope>NUCLEOTIDE SEQUENCE [LARGE SCALE GENOMIC DNA]</scope>
    <source>
        <strain evidence="10 11">LMG 31461</strain>
    </source>
</reference>
<evidence type="ECO:0000256" key="4">
    <source>
        <dbReference type="ARBA" id="ARBA00022723"/>
    </source>
</evidence>
<evidence type="ECO:0000259" key="8">
    <source>
        <dbReference type="Pfam" id="PF02449"/>
    </source>
</evidence>
<dbReference type="InterPro" id="IPR013738">
    <property type="entry name" value="Beta_galactosidase_Trimer"/>
</dbReference>
<dbReference type="SUPFAM" id="SSF51445">
    <property type="entry name" value="(Trans)glycosidases"/>
    <property type="match status" value="1"/>
</dbReference>
<proteinExistence type="inferred from homology"/>
<feature type="domain" description="Beta-galactosidase trimerisation" evidence="9">
    <location>
        <begin position="445"/>
        <end position="578"/>
    </location>
</feature>
<evidence type="ECO:0000256" key="6">
    <source>
        <dbReference type="ARBA" id="ARBA00022833"/>
    </source>
</evidence>
<feature type="domain" description="Glycoside hydrolase family 42 N-terminal" evidence="8">
    <location>
        <begin position="10"/>
        <end position="342"/>
    </location>
</feature>
<keyword evidence="4" id="KW-0479">Metal-binding</keyword>
<comment type="caution">
    <text evidence="10">The sequence shown here is derived from an EMBL/GenBank/DDBJ whole genome shotgun (WGS) entry which is preliminary data.</text>
</comment>
<dbReference type="PANTHER" id="PTHR36447">
    <property type="entry name" value="BETA-GALACTOSIDASE GANA"/>
    <property type="match status" value="1"/>
</dbReference>
<dbReference type="InterPro" id="IPR017853">
    <property type="entry name" value="GH"/>
</dbReference>
<evidence type="ECO:0000256" key="5">
    <source>
        <dbReference type="ARBA" id="ARBA00022801"/>
    </source>
</evidence>
<dbReference type="EC" id="3.2.1.23" evidence="3"/>
<dbReference type="Proteomes" id="UP000653578">
    <property type="component" value="Unassembled WGS sequence"/>
</dbReference>
<dbReference type="Gene3D" id="3.40.50.880">
    <property type="match status" value="1"/>
</dbReference>
<comment type="similarity">
    <text evidence="2">Belongs to the glycosyl hydrolase 42 family.</text>
</comment>
<sequence length="703" mass="79708">MKSFIHGNTYYSHAHPPEELERNFVKMREMGINAVRVAEIWPGWSVIERKQGTYEYGLLDDFVEKAVRNGIQVCMGVGINDTPFWLFDKYDDLRCVSWEGKKAARRIHSACVDHPAYRRHMEAFIENITNRYAGYEGIFSWQLGNEIRCGHAYCDCGSTRIRFRQWLKMKYSGNLAALNREWGVEYSAWEEIYPYKSSEGAPTEGIIGHYLNTMAFTNWSLEELLSWGVAIMRPITDLPIFHNHFQQVGSGNYWKLTEPCDASVMDIYAVTYDEPGIYNGYLLDIAGSIARQTGKPLWIGETTAAQYGTFQRIPVDQRLIENCVMEQLGAGAKAIFYFRHKSPIWEQPHKFTGSQAFLRIDESETAYAQTPRNVERFLQLHEETILKCSPVDAEIGLYYPEESLLLGSEAGFREDALNSAFGSRAIWAGAQLAVELLDTDTLIGTDLSRFKIIHLPLAYLLPSKVGEALRNYVREGGTLISEGRLGYVNEFGQLYDVQPGAGLDEVFGAREDLFYNTSPFLADYELEGMEGRAEFHTVKQTFRLQGGQPFMKSEDGEVCGVRHTYGKGTAYLLGVAPSLHFKIGSGKYDRASEARAHTTAAQREAVCRLFKHIAQLHHMEPPITMTGGHPNLTVRYLQEGKSKLAFFVNYSKKEKTVISLKHPAMRCFQLDHEGQHALRVGEDGQTVLEIDEMSWKAILIEGE</sequence>
<dbReference type="InterPro" id="IPR029062">
    <property type="entry name" value="Class_I_gatase-like"/>
</dbReference>
<dbReference type="PANTHER" id="PTHR36447:SF2">
    <property type="entry name" value="BETA-GALACTOSIDASE YESZ"/>
    <property type="match status" value="1"/>
</dbReference>
<dbReference type="InterPro" id="IPR013529">
    <property type="entry name" value="Glyco_hydro_42_N"/>
</dbReference>
<dbReference type="Pfam" id="PF08532">
    <property type="entry name" value="Glyco_hydro_42M"/>
    <property type="match status" value="1"/>
</dbReference>